<dbReference type="AlphaFoldDB" id="A0AAP0CNW1"/>
<evidence type="ECO:0000313" key="1">
    <source>
        <dbReference type="EMBL" id="KAK9057515.1"/>
    </source>
</evidence>
<proteinExistence type="predicted"/>
<keyword evidence="2" id="KW-1185">Reference proteome</keyword>
<gene>
    <name evidence="1" type="ORF">SSX86_022351</name>
</gene>
<dbReference type="Proteomes" id="UP001408789">
    <property type="component" value="Unassembled WGS sequence"/>
</dbReference>
<dbReference type="EMBL" id="JBCNJP010000023">
    <property type="protein sequence ID" value="KAK9057515.1"/>
    <property type="molecule type" value="Genomic_DNA"/>
</dbReference>
<evidence type="ECO:0000313" key="2">
    <source>
        <dbReference type="Proteomes" id="UP001408789"/>
    </source>
</evidence>
<evidence type="ECO:0008006" key="3">
    <source>
        <dbReference type="Google" id="ProtNLM"/>
    </source>
</evidence>
<organism evidence="1 2">
    <name type="scientific">Deinandra increscens subsp. villosa</name>
    <dbReference type="NCBI Taxonomy" id="3103831"/>
    <lineage>
        <taxon>Eukaryota</taxon>
        <taxon>Viridiplantae</taxon>
        <taxon>Streptophyta</taxon>
        <taxon>Embryophyta</taxon>
        <taxon>Tracheophyta</taxon>
        <taxon>Spermatophyta</taxon>
        <taxon>Magnoliopsida</taxon>
        <taxon>eudicotyledons</taxon>
        <taxon>Gunneridae</taxon>
        <taxon>Pentapetalae</taxon>
        <taxon>asterids</taxon>
        <taxon>campanulids</taxon>
        <taxon>Asterales</taxon>
        <taxon>Asteraceae</taxon>
        <taxon>Asteroideae</taxon>
        <taxon>Heliantheae alliance</taxon>
        <taxon>Madieae</taxon>
        <taxon>Madiinae</taxon>
        <taxon>Deinandra</taxon>
    </lineage>
</organism>
<protein>
    <recommendedName>
        <fullName evidence="3">Retrotransposon gag domain-containing protein</fullName>
    </recommendedName>
</protein>
<sequence>MSGRGRGRACYNINMTTTELTEMINQHVAAAIAAQAQGQGQGGQGTCTFKNFMDCKPHTFSGAEGAVGLLRWIAKAELVFELCKCPPADRVKYASGTLEGPALAWWNYQVHMLGLNAANALPWAEFTALLKEDYMGHITALN</sequence>
<accession>A0AAP0CNW1</accession>
<name>A0AAP0CNW1_9ASTR</name>
<reference evidence="1 2" key="1">
    <citation type="submission" date="2024-04" db="EMBL/GenBank/DDBJ databases">
        <title>The reference genome of an endangered Asteraceae, Deinandra increscens subsp. villosa, native to the Central Coast of California.</title>
        <authorList>
            <person name="Guilliams M."/>
            <person name="Hasenstab-Lehman K."/>
            <person name="Meyer R."/>
            <person name="Mcevoy S."/>
        </authorList>
    </citation>
    <scope>NUCLEOTIDE SEQUENCE [LARGE SCALE GENOMIC DNA]</scope>
    <source>
        <tissue evidence="1">Leaf</tissue>
    </source>
</reference>
<comment type="caution">
    <text evidence="1">The sequence shown here is derived from an EMBL/GenBank/DDBJ whole genome shotgun (WGS) entry which is preliminary data.</text>
</comment>